<dbReference type="Proteomes" id="UP000184480">
    <property type="component" value="Unassembled WGS sequence"/>
</dbReference>
<accession>A0A1M5AGE7</accession>
<organism evidence="1 2">
    <name type="scientific">Dysgonomonas macrotermitis</name>
    <dbReference type="NCBI Taxonomy" id="1346286"/>
    <lineage>
        <taxon>Bacteria</taxon>
        <taxon>Pseudomonadati</taxon>
        <taxon>Bacteroidota</taxon>
        <taxon>Bacteroidia</taxon>
        <taxon>Bacteroidales</taxon>
        <taxon>Dysgonomonadaceae</taxon>
        <taxon>Dysgonomonas</taxon>
    </lineage>
</organism>
<reference evidence="2" key="1">
    <citation type="submission" date="2016-11" db="EMBL/GenBank/DDBJ databases">
        <authorList>
            <person name="Varghese N."/>
            <person name="Submissions S."/>
        </authorList>
    </citation>
    <scope>NUCLEOTIDE SEQUENCE [LARGE SCALE GENOMIC DNA]</scope>
    <source>
        <strain evidence="2">DSM 27370</strain>
    </source>
</reference>
<dbReference type="EMBL" id="FQUC01000005">
    <property type="protein sequence ID" value="SHF29323.1"/>
    <property type="molecule type" value="Genomic_DNA"/>
</dbReference>
<dbReference type="AlphaFoldDB" id="A0A1M5AGE7"/>
<gene>
    <name evidence="1" type="ORF">SAMN05444362_10543</name>
</gene>
<proteinExistence type="predicted"/>
<keyword evidence="2" id="KW-1185">Reference proteome</keyword>
<protein>
    <recommendedName>
        <fullName evidence="3">DNA pilot protein</fullName>
    </recommendedName>
</protein>
<name>A0A1M5AGE7_9BACT</name>
<evidence type="ECO:0000313" key="1">
    <source>
        <dbReference type="EMBL" id="SHF29323.1"/>
    </source>
</evidence>
<sequence length="336" mass="35321">MAWQDAALGMGMSIVGDALQGGQSQKLIDQQVNAQKDLMSYGMGLQKDMANFQYNMTSPKAQVAALKKAGLNAGLLYGKGGGMGISTATGSPSGGGVNGGSAEGGSNKAMAAIAQQGMGLQIQKLKSEVALNESVAEKNKADAAKTSGIDTELATGQLNLLAQQTASEVAKRSVMQIEATLMEAQTNKVDIDAKLIAEQISNIQNANDIQEQTKSAIISKVKSEAVQVQLQNMAIQSGIEVNKAQIAQISQLIIESVNRVDQDWQKLATDQRNANTNYENMKINAINAVIKDQQIAPWVLGAKGVQQGIRKIGEFLGDSPYDNAAGRAGKIAEGGK</sequence>
<evidence type="ECO:0000313" key="2">
    <source>
        <dbReference type="Proteomes" id="UP000184480"/>
    </source>
</evidence>
<dbReference type="STRING" id="1346286.SAMN05444362_10543"/>
<dbReference type="RefSeq" id="WP_062185203.1">
    <property type="nucleotide sequence ID" value="NZ_BBXL01000042.1"/>
</dbReference>
<evidence type="ECO:0008006" key="3">
    <source>
        <dbReference type="Google" id="ProtNLM"/>
    </source>
</evidence>